<accession>A0A0V8JAP4</accession>
<reference evidence="2 3" key="1">
    <citation type="journal article" date="2014" name="Antonie Van Leeuwenhoek">
        <title>Fictibacillus enclensis sp. nov., isolated from marine sediment.</title>
        <authorList>
            <person name="Dastager S.G."/>
            <person name="Mawlankar R."/>
            <person name="Srinivasan K."/>
            <person name="Tang S.K."/>
            <person name="Lee J.C."/>
            <person name="Ramana V.V."/>
            <person name="Shouche Y.S."/>
        </authorList>
    </citation>
    <scope>NUCLEOTIDE SEQUENCE [LARGE SCALE GENOMIC DNA]</scope>
    <source>
        <strain evidence="2 3">NIO-1003</strain>
    </source>
</reference>
<dbReference type="AlphaFoldDB" id="A0A0V8JAP4"/>
<dbReference type="Proteomes" id="UP000054099">
    <property type="component" value="Unassembled WGS sequence"/>
</dbReference>
<evidence type="ECO:0000313" key="2">
    <source>
        <dbReference type="EMBL" id="KSU84191.1"/>
    </source>
</evidence>
<keyword evidence="1" id="KW-0472">Membrane</keyword>
<dbReference type="EMBL" id="LNQN01000001">
    <property type="protein sequence ID" value="KSU84191.1"/>
    <property type="molecule type" value="Genomic_DNA"/>
</dbReference>
<organism evidence="2 3">
    <name type="scientific">Fictibacillus enclensis</name>
    <dbReference type="NCBI Taxonomy" id="1017270"/>
    <lineage>
        <taxon>Bacteria</taxon>
        <taxon>Bacillati</taxon>
        <taxon>Bacillota</taxon>
        <taxon>Bacilli</taxon>
        <taxon>Bacillales</taxon>
        <taxon>Fictibacillaceae</taxon>
        <taxon>Fictibacillus</taxon>
    </lineage>
</organism>
<name>A0A0V8JAP4_9BACL</name>
<evidence type="ECO:0000313" key="3">
    <source>
        <dbReference type="Proteomes" id="UP000054099"/>
    </source>
</evidence>
<dbReference type="GO" id="GO:0005524">
    <property type="term" value="F:ATP binding"/>
    <property type="evidence" value="ECO:0007669"/>
    <property type="project" value="UniProtKB-KW"/>
</dbReference>
<feature type="transmembrane region" description="Helical" evidence="1">
    <location>
        <begin position="6"/>
        <end position="26"/>
    </location>
</feature>
<keyword evidence="3" id="KW-1185">Reference proteome</keyword>
<dbReference type="InterPro" id="IPR047753">
    <property type="entry name" value="YtzI-like"/>
</dbReference>
<keyword evidence="1" id="KW-1133">Transmembrane helix</keyword>
<gene>
    <name evidence="2" type="ORF">AS030_01075</name>
</gene>
<sequence>MSTLLITILISVIIILFVLVVFVLAISRGYAYKHTVDSLDDNPYLEKRENSGDA</sequence>
<protein>
    <submittedName>
        <fullName evidence="2">ABC transporter ATP-binding protein</fullName>
    </submittedName>
</protein>
<evidence type="ECO:0000256" key="1">
    <source>
        <dbReference type="SAM" id="Phobius"/>
    </source>
</evidence>
<dbReference type="RefSeq" id="WP_061967440.1">
    <property type="nucleotide sequence ID" value="NZ_FMAV01000001.1"/>
</dbReference>
<keyword evidence="1" id="KW-0812">Transmembrane</keyword>
<keyword evidence="2" id="KW-0067">ATP-binding</keyword>
<proteinExistence type="predicted"/>
<keyword evidence="2" id="KW-0547">Nucleotide-binding</keyword>
<dbReference type="OrthoDB" id="2941797at2"/>
<comment type="caution">
    <text evidence="2">The sequence shown here is derived from an EMBL/GenBank/DDBJ whole genome shotgun (WGS) entry which is preliminary data.</text>
</comment>
<dbReference type="NCBIfam" id="NF033232">
    <property type="entry name" value="small_YtzI"/>
    <property type="match status" value="1"/>
</dbReference>